<evidence type="ECO:0000256" key="3">
    <source>
        <dbReference type="ARBA" id="ARBA00022475"/>
    </source>
</evidence>
<reference evidence="17 18" key="1">
    <citation type="submission" date="2020-03" db="EMBL/GenBank/DDBJ databases">
        <title>Bacterial samples isolated from urine from healthy bovine heifers (Gyr breed).</title>
        <authorList>
            <person name="Giannattasio-Ferraz S."/>
            <person name="Maskeri L."/>
            <person name="Penido A."/>
            <person name="Barbosa-Stancioli E.F."/>
            <person name="Putonti C."/>
        </authorList>
    </citation>
    <scope>NUCLEOTIDE SEQUENCE [LARGE SCALE GENOMIC DNA]</scope>
    <source>
        <strain evidence="17 18">UFMG-H7</strain>
    </source>
</reference>
<proteinExistence type="inferred from homology"/>
<sequence>MTQQTHSHDNHNHTHEKHNHDHSGHNHDHSGHNHDHDHGKLPVVLFFIGLATFAASFMVTEGLWQNLLGTLTIFLSGYHIIVEGIEDTINQTKQNKKFTPNVHILMTLAAFGAAIIGDFREGALLIVIFAGAHFLEDYAEGKSKREITNLMNMNPTEARLIKADGSTEIVDVSVLKVGDKLQVLNGDQIPTDGKIISGMTSIDESSINGESIPAEKTVGDDVYGSTINGTGTITMAVTKDSSETVFAKILELVNQSQSNLSKKATKIKKLEPKYVNAVIIIVALYIILMPLVFGHTWYDSFYKGMVFLTVASPCALAASDVPATLSGISNLAKRGVLFKGGSFLSNLEGIKAIAFDKTGTLTEGKPEVTDVFFTGENEANAQHYSNIIAAMEKQANHPLAEAILRHLRVTEEISLEIDNQIGKGLVSTYNNKEYRIGKPSQFTNVSNKLEQLNHLYAEEGKTVVYFSENNEVIGLIAMMDLPNENAKKVIAYLHEQGIHTTMITGDAEKTGQAVAKQLGMDEVVGNVLPENKSMIVEELEKKYGSTAMVGDGVNDAPALVKADIGIAMGEGTDIAIDVADVVLMKNDLTKLSYAHKVSKRLDKVVTQNIAFSMLVVAILVILNIVGKMNLPFGILVHEGSTLVVLFNGLRLLKPLKE</sequence>
<dbReference type="CDD" id="cd07551">
    <property type="entry name" value="P-type_ATPase_HM_ZosA_PfeT-like"/>
    <property type="match status" value="1"/>
</dbReference>
<dbReference type="InterPro" id="IPR051949">
    <property type="entry name" value="Cation_Transport_ATPase"/>
</dbReference>
<evidence type="ECO:0000256" key="15">
    <source>
        <dbReference type="SAM" id="MobiDB-lite"/>
    </source>
</evidence>
<feature type="transmembrane region" description="Helical" evidence="14">
    <location>
        <begin position="66"/>
        <end position="86"/>
    </location>
</feature>
<keyword evidence="7" id="KW-0406">Ion transport</keyword>
<comment type="similarity">
    <text evidence="2 14">Belongs to the cation transport ATPase (P-type) (TC 3.A.3) family. Type IB subfamily.</text>
</comment>
<dbReference type="PRINTS" id="PR00120">
    <property type="entry name" value="HATPASE"/>
</dbReference>
<dbReference type="InterPro" id="IPR008250">
    <property type="entry name" value="ATPase_P-typ_transduc_dom_A_sf"/>
</dbReference>
<dbReference type="Pfam" id="PF00702">
    <property type="entry name" value="Hydrolase"/>
    <property type="match status" value="1"/>
</dbReference>
<feature type="transmembrane region" description="Helical" evidence="14">
    <location>
        <begin position="305"/>
        <end position="325"/>
    </location>
</feature>
<dbReference type="PROSITE" id="PS00154">
    <property type="entry name" value="ATPASE_E1_E2"/>
    <property type="match status" value="1"/>
</dbReference>
<evidence type="ECO:0000256" key="10">
    <source>
        <dbReference type="ARBA" id="ARBA00022967"/>
    </source>
</evidence>
<keyword evidence="5 14" id="KW-0479">Metal-binding</keyword>
<evidence type="ECO:0000256" key="1">
    <source>
        <dbReference type="ARBA" id="ARBA00004651"/>
    </source>
</evidence>
<evidence type="ECO:0000256" key="13">
    <source>
        <dbReference type="ARBA" id="ARBA00023136"/>
    </source>
</evidence>
<dbReference type="SUPFAM" id="SSF56784">
    <property type="entry name" value="HAD-like"/>
    <property type="match status" value="1"/>
</dbReference>
<dbReference type="GO" id="GO:0006825">
    <property type="term" value="P:copper ion transport"/>
    <property type="evidence" value="ECO:0007669"/>
    <property type="project" value="UniProtKB-KW"/>
</dbReference>
<dbReference type="SFLD" id="SFLDS00003">
    <property type="entry name" value="Haloacid_Dehalogenase"/>
    <property type="match status" value="1"/>
</dbReference>
<keyword evidence="6 14" id="KW-0547">Nucleotide-binding</keyword>
<organism evidence="17 18">
    <name type="scientific">Vagococcus fluvialis</name>
    <dbReference type="NCBI Taxonomy" id="2738"/>
    <lineage>
        <taxon>Bacteria</taxon>
        <taxon>Bacillati</taxon>
        <taxon>Bacillota</taxon>
        <taxon>Bacilli</taxon>
        <taxon>Lactobacillales</taxon>
        <taxon>Enterococcaceae</taxon>
        <taxon>Vagococcus</taxon>
    </lineage>
</organism>
<evidence type="ECO:0000256" key="7">
    <source>
        <dbReference type="ARBA" id="ARBA00022796"/>
    </source>
</evidence>
<evidence type="ECO:0000313" key="17">
    <source>
        <dbReference type="EMBL" id="NKC66753.1"/>
    </source>
</evidence>
<dbReference type="GO" id="GO:0046872">
    <property type="term" value="F:metal ion binding"/>
    <property type="evidence" value="ECO:0007669"/>
    <property type="project" value="UniProtKB-KW"/>
</dbReference>
<dbReference type="PRINTS" id="PR00119">
    <property type="entry name" value="CATATPASE"/>
</dbReference>
<dbReference type="GO" id="GO:0019829">
    <property type="term" value="F:ATPase-coupled monoatomic cation transmembrane transporter activity"/>
    <property type="evidence" value="ECO:0007669"/>
    <property type="project" value="InterPro"/>
</dbReference>
<dbReference type="RefSeq" id="WP_167806097.1">
    <property type="nucleotide sequence ID" value="NZ_JAAVMB010000001.1"/>
</dbReference>
<feature type="transmembrane region" description="Helical" evidence="14">
    <location>
        <begin position="632"/>
        <end position="652"/>
    </location>
</feature>
<feature type="transmembrane region" description="Helical" evidence="14">
    <location>
        <begin position="274"/>
        <end position="293"/>
    </location>
</feature>
<dbReference type="InterPro" id="IPR027256">
    <property type="entry name" value="P-typ_ATPase_IB"/>
</dbReference>
<dbReference type="SUPFAM" id="SSF81665">
    <property type="entry name" value="Calcium ATPase, transmembrane domain M"/>
    <property type="match status" value="1"/>
</dbReference>
<protein>
    <submittedName>
        <fullName evidence="17">Heavy metal translocating P-type ATPase</fullName>
    </submittedName>
</protein>
<evidence type="ECO:0000256" key="12">
    <source>
        <dbReference type="ARBA" id="ARBA00023008"/>
    </source>
</evidence>
<keyword evidence="3 14" id="KW-1003">Cell membrane</keyword>
<evidence type="ECO:0000256" key="11">
    <source>
        <dbReference type="ARBA" id="ARBA00022989"/>
    </source>
</evidence>
<dbReference type="NCBIfam" id="TIGR01525">
    <property type="entry name" value="ATPase-IB_hvy"/>
    <property type="match status" value="1"/>
</dbReference>
<dbReference type="Gene3D" id="2.70.150.10">
    <property type="entry name" value="Calcium-transporting ATPase, cytoplasmic transduction domain A"/>
    <property type="match status" value="1"/>
</dbReference>
<keyword evidence="11 14" id="KW-1133">Transmembrane helix</keyword>
<dbReference type="PANTHER" id="PTHR43079">
    <property type="entry name" value="PROBABLE CADMIUM/ZINC-TRANSPORTING ATPASE HMA1"/>
    <property type="match status" value="1"/>
</dbReference>
<keyword evidence="13 14" id="KW-0472">Membrane</keyword>
<dbReference type="Pfam" id="PF00122">
    <property type="entry name" value="E1-E2_ATPase"/>
    <property type="match status" value="1"/>
</dbReference>
<dbReference type="InterPro" id="IPR023299">
    <property type="entry name" value="ATPase_P-typ_cyto_dom_N"/>
</dbReference>
<feature type="domain" description="P-type ATPase A" evidence="16">
    <location>
        <begin position="153"/>
        <end position="253"/>
    </location>
</feature>
<keyword evidence="4 14" id="KW-0812">Transmembrane</keyword>
<keyword evidence="9" id="KW-0460">Magnesium</keyword>
<evidence type="ECO:0000256" key="4">
    <source>
        <dbReference type="ARBA" id="ARBA00022692"/>
    </source>
</evidence>
<keyword evidence="7" id="KW-0187">Copper transport</keyword>
<dbReference type="Gene3D" id="3.40.1110.10">
    <property type="entry name" value="Calcium-transporting ATPase, cytoplasmic domain N"/>
    <property type="match status" value="1"/>
</dbReference>
<dbReference type="InterPro" id="IPR023214">
    <property type="entry name" value="HAD_sf"/>
</dbReference>
<dbReference type="SUPFAM" id="SSF81653">
    <property type="entry name" value="Calcium ATPase, transduction domain A"/>
    <property type="match status" value="1"/>
</dbReference>
<gene>
    <name evidence="17" type="ORF">HED35_01500</name>
</gene>
<evidence type="ECO:0000256" key="6">
    <source>
        <dbReference type="ARBA" id="ARBA00022741"/>
    </source>
</evidence>
<keyword evidence="12" id="KW-0186">Copper</keyword>
<feature type="transmembrane region" description="Helical" evidence="14">
    <location>
        <begin position="122"/>
        <end position="139"/>
    </location>
</feature>
<dbReference type="Proteomes" id="UP000521358">
    <property type="component" value="Unassembled WGS sequence"/>
</dbReference>
<dbReference type="AlphaFoldDB" id="A0A7X6D776"/>
<feature type="transmembrane region" description="Helical" evidence="14">
    <location>
        <begin position="98"/>
        <end position="116"/>
    </location>
</feature>
<feature type="region of interest" description="Disordered" evidence="15">
    <location>
        <begin position="1"/>
        <end position="36"/>
    </location>
</feature>
<evidence type="ECO:0000259" key="16">
    <source>
        <dbReference type="Pfam" id="PF00122"/>
    </source>
</evidence>
<dbReference type="GO" id="GO:0016887">
    <property type="term" value="F:ATP hydrolysis activity"/>
    <property type="evidence" value="ECO:0007669"/>
    <property type="project" value="InterPro"/>
</dbReference>
<dbReference type="Gene3D" id="3.40.50.1000">
    <property type="entry name" value="HAD superfamily/HAD-like"/>
    <property type="match status" value="1"/>
</dbReference>
<dbReference type="FunFam" id="2.70.150.10:FF:000020">
    <property type="entry name" value="Copper-exporting P-type ATPase A"/>
    <property type="match status" value="1"/>
</dbReference>
<dbReference type="PANTHER" id="PTHR43079:SF1">
    <property type="entry name" value="CADMIUM_ZINC-TRANSPORTING ATPASE HMA1, CHLOROPLASTIC-RELATED"/>
    <property type="match status" value="1"/>
</dbReference>
<dbReference type="EMBL" id="JAAVMB010000001">
    <property type="protein sequence ID" value="NKC66753.1"/>
    <property type="molecule type" value="Genomic_DNA"/>
</dbReference>
<comment type="caution">
    <text evidence="17">The sequence shown here is derived from an EMBL/GenBank/DDBJ whole genome shotgun (WGS) entry which is preliminary data.</text>
</comment>
<evidence type="ECO:0000256" key="14">
    <source>
        <dbReference type="RuleBase" id="RU362081"/>
    </source>
</evidence>
<feature type="transmembrane region" description="Helical" evidence="14">
    <location>
        <begin position="609"/>
        <end position="626"/>
    </location>
</feature>
<evidence type="ECO:0000256" key="9">
    <source>
        <dbReference type="ARBA" id="ARBA00022842"/>
    </source>
</evidence>
<dbReference type="InterPro" id="IPR044492">
    <property type="entry name" value="P_typ_ATPase_HD_dom"/>
</dbReference>
<keyword evidence="10" id="KW-1278">Translocase</keyword>
<evidence type="ECO:0000256" key="8">
    <source>
        <dbReference type="ARBA" id="ARBA00022840"/>
    </source>
</evidence>
<dbReference type="InterPro" id="IPR023298">
    <property type="entry name" value="ATPase_P-typ_TM_dom_sf"/>
</dbReference>
<evidence type="ECO:0000256" key="5">
    <source>
        <dbReference type="ARBA" id="ARBA00022723"/>
    </source>
</evidence>
<dbReference type="InterPro" id="IPR059000">
    <property type="entry name" value="ATPase_P-type_domA"/>
</dbReference>
<dbReference type="GO" id="GO:0005524">
    <property type="term" value="F:ATP binding"/>
    <property type="evidence" value="ECO:0007669"/>
    <property type="project" value="UniProtKB-UniRule"/>
</dbReference>
<evidence type="ECO:0000313" key="18">
    <source>
        <dbReference type="Proteomes" id="UP000521358"/>
    </source>
</evidence>
<dbReference type="NCBIfam" id="TIGR01494">
    <property type="entry name" value="ATPase_P-type"/>
    <property type="match status" value="1"/>
</dbReference>
<dbReference type="InterPro" id="IPR036412">
    <property type="entry name" value="HAD-like_sf"/>
</dbReference>
<dbReference type="SFLD" id="SFLDG00002">
    <property type="entry name" value="C1.7:_P-type_atpase_like"/>
    <property type="match status" value="1"/>
</dbReference>
<dbReference type="InterPro" id="IPR001757">
    <property type="entry name" value="P_typ_ATPase"/>
</dbReference>
<comment type="subcellular location">
    <subcellularLocation>
        <location evidence="1">Cell membrane</location>
        <topology evidence="1">Multi-pass membrane protein</topology>
    </subcellularLocation>
</comment>
<keyword evidence="7" id="KW-0813">Transport</keyword>
<dbReference type="SFLD" id="SFLDF00027">
    <property type="entry name" value="p-type_atpase"/>
    <property type="match status" value="1"/>
</dbReference>
<dbReference type="InterPro" id="IPR018303">
    <property type="entry name" value="ATPase_P-typ_P_site"/>
</dbReference>
<feature type="transmembrane region" description="Helical" evidence="14">
    <location>
        <begin position="41"/>
        <end position="60"/>
    </location>
</feature>
<keyword evidence="8 14" id="KW-0067">ATP-binding</keyword>
<dbReference type="GO" id="GO:0005886">
    <property type="term" value="C:plasma membrane"/>
    <property type="evidence" value="ECO:0007669"/>
    <property type="project" value="UniProtKB-SubCell"/>
</dbReference>
<name>A0A7X6D776_9ENTE</name>
<accession>A0A7X6D776</accession>
<evidence type="ECO:0000256" key="2">
    <source>
        <dbReference type="ARBA" id="ARBA00006024"/>
    </source>
</evidence>